<dbReference type="InterPro" id="IPR025874">
    <property type="entry name" value="DZR"/>
</dbReference>
<feature type="domain" description="RanBP2-type" evidence="4">
    <location>
        <begin position="3"/>
        <end position="27"/>
    </location>
</feature>
<dbReference type="EMBL" id="MZGU01000004">
    <property type="protein sequence ID" value="PWB86142.1"/>
    <property type="molecule type" value="Genomic_DNA"/>
</dbReference>
<evidence type="ECO:0000313" key="6">
    <source>
        <dbReference type="Proteomes" id="UP000245577"/>
    </source>
</evidence>
<dbReference type="Pfam" id="PF12773">
    <property type="entry name" value="DZR"/>
    <property type="match status" value="1"/>
</dbReference>
<keyword evidence="1" id="KW-0479">Metal-binding</keyword>
<evidence type="ECO:0000256" key="3">
    <source>
        <dbReference type="ARBA" id="ARBA00022833"/>
    </source>
</evidence>
<dbReference type="GO" id="GO:0008270">
    <property type="term" value="F:zinc ion binding"/>
    <property type="evidence" value="ECO:0007669"/>
    <property type="project" value="UniProtKB-KW"/>
</dbReference>
<evidence type="ECO:0000259" key="4">
    <source>
        <dbReference type="SMART" id="SM00547"/>
    </source>
</evidence>
<organism evidence="5 6">
    <name type="scientific">Methanobrevibacter woesei</name>
    <dbReference type="NCBI Taxonomy" id="190976"/>
    <lineage>
        <taxon>Archaea</taxon>
        <taxon>Methanobacteriati</taxon>
        <taxon>Methanobacteriota</taxon>
        <taxon>Methanomada group</taxon>
        <taxon>Methanobacteria</taxon>
        <taxon>Methanobacteriales</taxon>
        <taxon>Methanobacteriaceae</taxon>
        <taxon>Methanobrevibacter</taxon>
    </lineage>
</organism>
<gene>
    <name evidence="5" type="ORF">MBBWO_09960</name>
</gene>
<reference evidence="5 6" key="1">
    <citation type="submission" date="2017-03" db="EMBL/GenBank/DDBJ databases">
        <title>Genome sequence of Methanobrevibacter wosei.</title>
        <authorList>
            <person name="Poehlein A."/>
            <person name="Seedorf H."/>
            <person name="Daniel R."/>
        </authorList>
    </citation>
    <scope>NUCLEOTIDE SEQUENCE [LARGE SCALE GENOMIC DNA]</scope>
    <source>
        <strain evidence="5 6">DSM 11979</strain>
    </source>
</reference>
<dbReference type="InterPro" id="IPR001876">
    <property type="entry name" value="Znf_RanBP2"/>
</dbReference>
<feature type="domain" description="RanBP2-type" evidence="4">
    <location>
        <begin position="30"/>
        <end position="54"/>
    </location>
</feature>
<proteinExistence type="predicted"/>
<dbReference type="Proteomes" id="UP000245577">
    <property type="component" value="Unassembled WGS sequence"/>
</dbReference>
<name>A0A2U1S7U7_9EURY</name>
<keyword evidence="2" id="KW-0863">Zinc-finger</keyword>
<keyword evidence="6" id="KW-1185">Reference proteome</keyword>
<evidence type="ECO:0000313" key="5">
    <source>
        <dbReference type="EMBL" id="PWB86142.1"/>
    </source>
</evidence>
<comment type="caution">
    <text evidence="5">The sequence shown here is derived from an EMBL/GenBank/DDBJ whole genome shotgun (WGS) entry which is preliminary data.</text>
</comment>
<protein>
    <submittedName>
        <fullName evidence="5">Double zinc ribbon</fullName>
    </submittedName>
</protein>
<keyword evidence="3" id="KW-0862">Zinc</keyword>
<accession>A0A2U1S7U7</accession>
<evidence type="ECO:0000256" key="2">
    <source>
        <dbReference type="ARBA" id="ARBA00022771"/>
    </source>
</evidence>
<sequence>MINMKICDICGTYNSKENKYCFHCGNKLLKDNICPLCATLNEDEATICSNCGSPLSTFTIESFDILFSDYYREQLANFDLSVMEYYSILNNIFNKQAFTPIVGTTAKDKVLDIASKFAKCKTKSRGVEFGANMGTTLEYDDRLDDSVQIATIIHELAHCLLFKIILNVLCEAFDVKTSKTLESFVWFFLTFGELEIMFEYCAHTVEGRFIPYGYQNYGSFNNLVRQSDISEDNLELAIILGNSFANEIIVYLEKYIDDDLRNLIKIQYKKDSTVPKFDSIELETNQCLDLDLKNKQLIQLLNVIFDEATLSRNRDELMFIKEGLENF</sequence>
<evidence type="ECO:0000256" key="1">
    <source>
        <dbReference type="ARBA" id="ARBA00022723"/>
    </source>
</evidence>
<dbReference type="AlphaFoldDB" id="A0A2U1S7U7"/>
<dbReference type="SMART" id="SM00547">
    <property type="entry name" value="ZnF_RBZ"/>
    <property type="match status" value="2"/>
</dbReference>